<proteinExistence type="predicted"/>
<protein>
    <submittedName>
        <fullName evidence="1">Uncharacterized protein</fullName>
    </submittedName>
</protein>
<gene>
    <name evidence="1" type="ORF">TRN7648_00076</name>
</gene>
<sequence>MSHFHTPPRPEPLWLDLVSLDGGGSCPAQFYGKTRDGRDVYVRYRGGQLRVREAYGPGDDVMRGRLLCDVPLGPPLDGDLSMHQFCTLTETLVNNAVPPKGDDDRDLDLSGATTFFRQSVWLSEQTAQELLAEIVLDVAPAMPMALPLPGVTVTLFYRPLVHPDRRLTHENKPPHPVARRLGQPIETLFEDGPYGDQFALWASFPTEDDVVRQTLKTLAQRVEAAAPEARTQAFDLETGAHVPEQHRCERIDRRVAAWCLAQENRWLRAHPVKQTVKQADAEARLIGWRPEP</sequence>
<evidence type="ECO:0000313" key="1">
    <source>
        <dbReference type="EMBL" id="CUH74771.1"/>
    </source>
</evidence>
<dbReference type="EMBL" id="CYSE01000001">
    <property type="protein sequence ID" value="CUH74771.1"/>
    <property type="molecule type" value="Genomic_DNA"/>
</dbReference>
<name>A0A0P1FZJ0_9RHOB</name>
<dbReference type="AlphaFoldDB" id="A0A0P1FZJ0"/>
<reference evidence="1 2" key="1">
    <citation type="submission" date="2015-09" db="EMBL/GenBank/DDBJ databases">
        <authorList>
            <consortium name="Swine Surveillance"/>
        </authorList>
    </citation>
    <scope>NUCLEOTIDE SEQUENCE [LARGE SCALE GENOMIC DNA]</scope>
    <source>
        <strain evidence="1 2">CECT 7648</strain>
    </source>
</reference>
<dbReference type="RefSeq" id="WP_058245666.1">
    <property type="nucleotide sequence ID" value="NZ_CYSE01000001.1"/>
</dbReference>
<dbReference type="OrthoDB" id="7811731at2"/>
<dbReference type="Proteomes" id="UP000054935">
    <property type="component" value="Unassembled WGS sequence"/>
</dbReference>
<dbReference type="STRING" id="441103.TRN7648_00076"/>
<organism evidence="1 2">
    <name type="scientific">Tropicibacter naphthalenivorans</name>
    <dbReference type="NCBI Taxonomy" id="441103"/>
    <lineage>
        <taxon>Bacteria</taxon>
        <taxon>Pseudomonadati</taxon>
        <taxon>Pseudomonadota</taxon>
        <taxon>Alphaproteobacteria</taxon>
        <taxon>Rhodobacterales</taxon>
        <taxon>Roseobacteraceae</taxon>
        <taxon>Tropicibacter</taxon>
    </lineage>
</organism>
<evidence type="ECO:0000313" key="2">
    <source>
        <dbReference type="Proteomes" id="UP000054935"/>
    </source>
</evidence>
<accession>A0A0P1FZJ0</accession>
<keyword evidence="2" id="KW-1185">Reference proteome</keyword>